<evidence type="ECO:0000256" key="1">
    <source>
        <dbReference type="SAM" id="Phobius"/>
    </source>
</evidence>
<dbReference type="EMBL" id="SDEE01000065">
    <property type="protein sequence ID" value="RXW22640.1"/>
    <property type="molecule type" value="Genomic_DNA"/>
</dbReference>
<proteinExistence type="predicted"/>
<keyword evidence="3" id="KW-1185">Reference proteome</keyword>
<feature type="transmembrane region" description="Helical" evidence="1">
    <location>
        <begin position="386"/>
        <end position="405"/>
    </location>
</feature>
<dbReference type="Proteomes" id="UP000290288">
    <property type="component" value="Unassembled WGS sequence"/>
</dbReference>
<feature type="transmembrane region" description="Helical" evidence="1">
    <location>
        <begin position="499"/>
        <end position="522"/>
    </location>
</feature>
<sequence>MSSNGNLISQNSPGVGQEEVYALVAFWLDTLIYGEALEGAYLSLFISSFNGLWRGWRRGASKVFFVGMCLMFLLTTVDALVTAHLNVYAYTWGLSREKGPVEILHAWNRWDRFTHSVMISLVLWIADFLAIYRCYIIWEKNWKVILLPSVLLLLSMRADPAGTNIVNLHWFLHPEKSWLRPTALVFLDMCYPFHLGQNLLTTGLIAFKIWKQHLRSAQSGVRAYTGVTLVYVLRIIFESAMIYTLQMLILVILFQLRHRAMVIFQTSLAPSASIVFVLMITRVERARTRDLGIQASRSTQTIEDAIMKEWPGSSDITLQQSVLLGAWKRRTFSSRVFLGGICVMFLLTTLDAVATAHAHLYAFTGAIAQGKNTIAVLQDLTRWDRYIHVVTVSIVIWIADWLAIYRCYIVWQKSWKVVLVPTIILLLSISTNTVNLYWFLHPEESSLRPTVLLFLDMCYPLHLAQNLLTTGLIAFKIWEQHHRSFKSGVRAYSGITLIYIIRIIIESAMIYTLQMLILVVLFRVRHRAMVIFQTTLAPSASEPPSYLVV</sequence>
<feature type="transmembrane region" description="Helical" evidence="1">
    <location>
        <begin position="231"/>
        <end position="254"/>
    </location>
</feature>
<feature type="transmembrane region" description="Helical" evidence="1">
    <location>
        <begin position="336"/>
        <end position="354"/>
    </location>
</feature>
<evidence type="ECO:0000313" key="2">
    <source>
        <dbReference type="EMBL" id="RXW22640.1"/>
    </source>
</evidence>
<comment type="caution">
    <text evidence="2">The sequence shown here is derived from an EMBL/GenBank/DDBJ whole genome shotgun (WGS) entry which is preliminary data.</text>
</comment>
<dbReference type="OrthoDB" id="3346544at2759"/>
<protein>
    <submittedName>
        <fullName evidence="2">Uncharacterized protein</fullName>
    </submittedName>
</protein>
<feature type="transmembrane region" description="Helical" evidence="1">
    <location>
        <begin position="63"/>
        <end position="93"/>
    </location>
</feature>
<feature type="transmembrane region" description="Helical" evidence="1">
    <location>
        <begin position="417"/>
        <end position="439"/>
    </location>
</feature>
<feature type="transmembrane region" description="Helical" evidence="1">
    <location>
        <begin position="113"/>
        <end position="132"/>
    </location>
</feature>
<name>A0A4Q2DQH0_9AGAR</name>
<accession>A0A4Q2DQH0</accession>
<keyword evidence="1" id="KW-0812">Transmembrane</keyword>
<keyword evidence="1" id="KW-1133">Transmembrane helix</keyword>
<feature type="transmembrane region" description="Helical" evidence="1">
    <location>
        <begin position="20"/>
        <end position="42"/>
    </location>
</feature>
<dbReference type="AlphaFoldDB" id="A0A4Q2DQH0"/>
<feature type="transmembrane region" description="Helical" evidence="1">
    <location>
        <begin position="260"/>
        <end position="280"/>
    </location>
</feature>
<gene>
    <name evidence="2" type="ORF">EST38_g3200</name>
</gene>
<evidence type="ECO:0000313" key="3">
    <source>
        <dbReference type="Proteomes" id="UP000290288"/>
    </source>
</evidence>
<reference evidence="2 3" key="1">
    <citation type="submission" date="2019-01" db="EMBL/GenBank/DDBJ databases">
        <title>Draft genome sequence of Psathyrella aberdarensis IHI B618.</title>
        <authorList>
            <person name="Buettner E."/>
            <person name="Kellner H."/>
        </authorList>
    </citation>
    <scope>NUCLEOTIDE SEQUENCE [LARGE SCALE GENOMIC DNA]</scope>
    <source>
        <strain evidence="2 3">IHI B618</strain>
    </source>
</reference>
<organism evidence="2 3">
    <name type="scientific">Candolleomyces aberdarensis</name>
    <dbReference type="NCBI Taxonomy" id="2316362"/>
    <lineage>
        <taxon>Eukaryota</taxon>
        <taxon>Fungi</taxon>
        <taxon>Dikarya</taxon>
        <taxon>Basidiomycota</taxon>
        <taxon>Agaricomycotina</taxon>
        <taxon>Agaricomycetes</taxon>
        <taxon>Agaricomycetidae</taxon>
        <taxon>Agaricales</taxon>
        <taxon>Agaricineae</taxon>
        <taxon>Psathyrellaceae</taxon>
        <taxon>Candolleomyces</taxon>
    </lineage>
</organism>
<keyword evidence="1" id="KW-0472">Membrane</keyword>